<dbReference type="EMBL" id="LAPZ01000002">
    <property type="protein sequence ID" value="OSY88920.1"/>
    <property type="molecule type" value="Genomic_DNA"/>
</dbReference>
<dbReference type="Gene3D" id="3.40.50.1110">
    <property type="entry name" value="SGNH hydrolase"/>
    <property type="match status" value="1"/>
</dbReference>
<dbReference type="Pfam" id="PF00657">
    <property type="entry name" value="Lipase_GDSL"/>
    <property type="match status" value="1"/>
</dbReference>
<name>A0A1Y2PFG7_9FLAO</name>
<dbReference type="RefSeq" id="WP_086029729.1">
    <property type="nucleotide sequence ID" value="NZ_LAPZ01000002.1"/>
</dbReference>
<dbReference type="GO" id="GO:0016788">
    <property type="term" value="F:hydrolase activity, acting on ester bonds"/>
    <property type="evidence" value="ECO:0007669"/>
    <property type="project" value="InterPro"/>
</dbReference>
<dbReference type="InterPro" id="IPR036514">
    <property type="entry name" value="SGNH_hydro_sf"/>
</dbReference>
<comment type="caution">
    <text evidence="1">The sequence shown here is derived from an EMBL/GenBank/DDBJ whole genome shotgun (WGS) entry which is preliminary data.</text>
</comment>
<dbReference type="PROSITE" id="PS51257">
    <property type="entry name" value="PROKAR_LIPOPROTEIN"/>
    <property type="match status" value="1"/>
</dbReference>
<dbReference type="InterPro" id="IPR001087">
    <property type="entry name" value="GDSL"/>
</dbReference>
<proteinExistence type="predicted"/>
<dbReference type="Proteomes" id="UP000194221">
    <property type="component" value="Unassembled WGS sequence"/>
</dbReference>
<evidence type="ECO:0000313" key="1">
    <source>
        <dbReference type="EMBL" id="OSY88920.1"/>
    </source>
</evidence>
<sequence>MKNYNKYLLGLLISTGLVSCDVNNDLDPIPEEQPAVVELNVNGLDLSKYVSVGASFTAGVTDGALFIASQENSFPNILASKFKMANGGDFSQPLMNDNIGGFVTTTGVVAQPPRLYFNGTGPAELNATPTTIFGAPAANAGNLNNFGVPGAKSFHLVTPNYGNPAGLATLPLTANPYFVRMGAPSGTTIMTDVAAAAPTFFTLSEIGGNDVLGYALSGGYNPEVKHPVTGAVIVPASNAIYQSDNMVSPANYGANDITNTDVFAQTFNGIVGALTAGGAKGVIVTLPYITSLAHFTTVPHNPLDPRENSELAGQVPLLNTVYGAINQIFIGAGQTNRVITFDPNNTNPVVIKDEKLPNLSSVITTQLVASPTFAPFVQSLGLPAQAAPLVAKLLGDQYGQARPATANDLLVLPSSTVIGTVNTKSVQTLMGQGIPQNLAGQFSAEGITLPLEDKWVLTPEEQKEIKDATDAYNQTITAVANANANVTLVDLKDVLNQASMSGVAFDNYTLTTQLVFGGLISLDGVHLTARGYALMANKILEAMDKPEAEGGFGTNFTKATNGLAKAGDYPTNYSAALR</sequence>
<keyword evidence="2" id="KW-1185">Reference proteome</keyword>
<dbReference type="AlphaFoldDB" id="A0A1Y2PFG7"/>
<dbReference type="STRING" id="1635173.WH52_04450"/>
<gene>
    <name evidence="1" type="ORF">WH52_04450</name>
</gene>
<dbReference type="OrthoDB" id="9764164at2"/>
<evidence type="ECO:0000313" key="2">
    <source>
        <dbReference type="Proteomes" id="UP000194221"/>
    </source>
</evidence>
<reference evidence="1 2" key="1">
    <citation type="submission" date="2015-03" db="EMBL/GenBank/DDBJ databases">
        <title>Genome sequence of Tenacibaculum sp. S2-2, isolated from intestinal microbiota of sea cucumber, Apostichopus japonicas.</title>
        <authorList>
            <person name="Shao Z."/>
            <person name="Wang L."/>
            <person name="Li X."/>
        </authorList>
    </citation>
    <scope>NUCLEOTIDE SEQUENCE [LARGE SCALE GENOMIC DNA]</scope>
    <source>
        <strain evidence="1 2">S2-2</strain>
    </source>
</reference>
<protein>
    <submittedName>
        <fullName evidence="1">G-D-S-L family lipolytic protein</fullName>
    </submittedName>
</protein>
<accession>A0A1Y2PFG7</accession>
<dbReference type="SUPFAM" id="SSF52266">
    <property type="entry name" value="SGNH hydrolase"/>
    <property type="match status" value="1"/>
</dbReference>
<dbReference type="InParanoid" id="A0A1Y2PFG7"/>
<organism evidence="1 2">
    <name type="scientific">Tenacibaculum holothuriorum</name>
    <dbReference type="NCBI Taxonomy" id="1635173"/>
    <lineage>
        <taxon>Bacteria</taxon>
        <taxon>Pseudomonadati</taxon>
        <taxon>Bacteroidota</taxon>
        <taxon>Flavobacteriia</taxon>
        <taxon>Flavobacteriales</taxon>
        <taxon>Flavobacteriaceae</taxon>
        <taxon>Tenacibaculum</taxon>
    </lineage>
</organism>